<sequence>MAEKRAFECFGRLPEYLRTKIYEYACSVSRIVDVQEIFLNPDFPSYYPPYIATHFRGGRECAVISETRPPAILNVSKEARAYTLTKYTAIDEKILSKKGDEEVNKSPVYVNSDVDIVYRGKGPCSTSHAFAMKHECLEDFLVPVAFSKVLAVDIYGIIPHDMAWLERFYRKRGYDEKTAKLMPELEYYEERGWEIAYLARKGVTEIIIILDNDDNMTDFELCDLQSNEQSWTPREKGAYLELERLKRQIHCAWSGFEDEDPELIEGLSIPKITVGLEYQLAVSTR</sequence>
<dbReference type="Proteomes" id="UP000016922">
    <property type="component" value="Unassembled WGS sequence"/>
</dbReference>
<reference evidence="2 3" key="1">
    <citation type="journal article" date="2013" name="BMC Genomics">
        <title>Genomics-driven discovery of the pneumocandin biosynthetic gene cluster in the fungus Glarea lozoyensis.</title>
        <authorList>
            <person name="Chen L."/>
            <person name="Yue Q."/>
            <person name="Zhang X."/>
            <person name="Xiang M."/>
            <person name="Wang C."/>
            <person name="Li S."/>
            <person name="Che Y."/>
            <person name="Ortiz-Lopez F.J."/>
            <person name="Bills G.F."/>
            <person name="Liu X."/>
            <person name="An Z."/>
        </authorList>
    </citation>
    <scope>NUCLEOTIDE SEQUENCE [LARGE SCALE GENOMIC DNA]</scope>
    <source>
        <strain evidence="3">ATCC 20868 / MF5171</strain>
    </source>
</reference>
<keyword evidence="3" id="KW-1185">Reference proteome</keyword>
<accession>S3D402</accession>
<dbReference type="PANTHER" id="PTHR35910:SF6">
    <property type="entry name" value="2EXR DOMAIN-CONTAINING PROTEIN"/>
    <property type="match status" value="1"/>
</dbReference>
<feature type="domain" description="2EXR" evidence="1">
    <location>
        <begin position="7"/>
        <end position="117"/>
    </location>
</feature>
<dbReference type="InterPro" id="IPR045518">
    <property type="entry name" value="2EXR"/>
</dbReference>
<name>S3D402_GLAL2</name>
<evidence type="ECO:0000259" key="1">
    <source>
        <dbReference type="Pfam" id="PF20150"/>
    </source>
</evidence>
<evidence type="ECO:0000313" key="2">
    <source>
        <dbReference type="EMBL" id="EPE31839.1"/>
    </source>
</evidence>
<gene>
    <name evidence="2" type="ORF">GLAREA_11921</name>
</gene>
<dbReference type="KEGG" id="glz:GLAREA_11921"/>
<dbReference type="RefSeq" id="XP_008080894.1">
    <property type="nucleotide sequence ID" value="XM_008082703.1"/>
</dbReference>
<protein>
    <recommendedName>
        <fullName evidence="1">2EXR domain-containing protein</fullName>
    </recommendedName>
</protein>
<dbReference type="AlphaFoldDB" id="S3D402"/>
<dbReference type="HOGENOM" id="CLU_976758_0_0_1"/>
<dbReference type="Pfam" id="PF20150">
    <property type="entry name" value="2EXR"/>
    <property type="match status" value="1"/>
</dbReference>
<evidence type="ECO:0000313" key="3">
    <source>
        <dbReference type="Proteomes" id="UP000016922"/>
    </source>
</evidence>
<organism evidence="2 3">
    <name type="scientific">Glarea lozoyensis (strain ATCC 20868 / MF5171)</name>
    <dbReference type="NCBI Taxonomy" id="1116229"/>
    <lineage>
        <taxon>Eukaryota</taxon>
        <taxon>Fungi</taxon>
        <taxon>Dikarya</taxon>
        <taxon>Ascomycota</taxon>
        <taxon>Pezizomycotina</taxon>
        <taxon>Leotiomycetes</taxon>
        <taxon>Helotiales</taxon>
        <taxon>Helotiaceae</taxon>
        <taxon>Glarea</taxon>
    </lineage>
</organism>
<dbReference type="PANTHER" id="PTHR35910">
    <property type="entry name" value="2EXR DOMAIN-CONTAINING PROTEIN"/>
    <property type="match status" value="1"/>
</dbReference>
<dbReference type="GeneID" id="19470962"/>
<dbReference type="EMBL" id="KE145360">
    <property type="protein sequence ID" value="EPE31839.1"/>
    <property type="molecule type" value="Genomic_DNA"/>
</dbReference>
<proteinExistence type="predicted"/>
<dbReference type="OrthoDB" id="3540241at2759"/>